<evidence type="ECO:0000256" key="1">
    <source>
        <dbReference type="SAM" id="SignalP"/>
    </source>
</evidence>
<dbReference type="Gene3D" id="2.40.160.10">
    <property type="entry name" value="Porin"/>
    <property type="match status" value="1"/>
</dbReference>
<dbReference type="GO" id="GO:0016020">
    <property type="term" value="C:membrane"/>
    <property type="evidence" value="ECO:0007669"/>
    <property type="project" value="InterPro"/>
</dbReference>
<sequence>MKKILLSSAAIAAFAGAAAAEVTFSGSAQLGYNDTEVEGLYADADLDIKMSQELDNGWTASLTYGVELEDLNKGVNQDFNADNNVLFSLTSDSYGIYYGNTDTAANSLWTGAGDMANDGFSEQDAEEVLKATANVAGVEAAVSTIIEPATNEDAQTSVAAKGTFGNYTVGVAYQEEGDVLSYAAGDQEDYNSDELYGLFASTSFAGAEVTAAYASNETTGEDSFGLEVAYPVGDVTIGAFYVAESLGDDSYGVSADYAAGAFAVSAFYEDVQGVEDGGVEGSYDLGNGLVVYAGYIDSTEGYVGAEYDLGGGASIIASYADQDEEGEKEYDEGTSLILNLKF</sequence>
<dbReference type="InterPro" id="IPR023614">
    <property type="entry name" value="Porin_dom_sf"/>
</dbReference>
<evidence type="ECO:0000313" key="3">
    <source>
        <dbReference type="EMBL" id="RPE64845.1"/>
    </source>
</evidence>
<dbReference type="GO" id="GO:0015288">
    <property type="term" value="F:porin activity"/>
    <property type="evidence" value="ECO:0007669"/>
    <property type="project" value="InterPro"/>
</dbReference>
<evidence type="ECO:0000259" key="2">
    <source>
        <dbReference type="Pfam" id="PF13609"/>
    </source>
</evidence>
<name>A0A3N4U908_9RHOB</name>
<reference evidence="3 4" key="1">
    <citation type="submission" date="2018-11" db="EMBL/GenBank/DDBJ databases">
        <title>Genomic Encyclopedia of Type Strains, Phase IV (KMG-IV): sequencing the most valuable type-strain genomes for metagenomic binning, comparative biology and taxonomic classification.</title>
        <authorList>
            <person name="Goeker M."/>
        </authorList>
    </citation>
    <scope>NUCLEOTIDE SEQUENCE [LARGE SCALE GENOMIC DNA]</scope>
    <source>
        <strain evidence="3 4">DSM 104731</strain>
    </source>
</reference>
<proteinExistence type="predicted"/>
<feature type="chain" id="PRO_5018158709" evidence="1">
    <location>
        <begin position="20"/>
        <end position="342"/>
    </location>
</feature>
<evidence type="ECO:0000313" key="4">
    <source>
        <dbReference type="Proteomes" id="UP000269689"/>
    </source>
</evidence>
<gene>
    <name evidence="3" type="ORF">EDD53_2609</name>
</gene>
<keyword evidence="4" id="KW-1185">Reference proteome</keyword>
<dbReference type="Proteomes" id="UP000269689">
    <property type="component" value="Unassembled WGS sequence"/>
</dbReference>
<dbReference type="SUPFAM" id="SSF56935">
    <property type="entry name" value="Porins"/>
    <property type="match status" value="2"/>
</dbReference>
<organism evidence="3 4">
    <name type="scientific">Pacificibacter maritimus</name>
    <dbReference type="NCBI Taxonomy" id="762213"/>
    <lineage>
        <taxon>Bacteria</taxon>
        <taxon>Pseudomonadati</taxon>
        <taxon>Pseudomonadota</taxon>
        <taxon>Alphaproteobacteria</taxon>
        <taxon>Rhodobacterales</taxon>
        <taxon>Roseobacteraceae</taxon>
        <taxon>Pacificibacter</taxon>
    </lineage>
</organism>
<feature type="signal peptide" evidence="1">
    <location>
        <begin position="1"/>
        <end position="19"/>
    </location>
</feature>
<accession>A0A3N4U908</accession>
<keyword evidence="1" id="KW-0732">Signal</keyword>
<comment type="caution">
    <text evidence="3">The sequence shown here is derived from an EMBL/GenBank/DDBJ whole genome shotgun (WGS) entry which is preliminary data.</text>
</comment>
<feature type="domain" description="Porin" evidence="2">
    <location>
        <begin position="8"/>
        <end position="325"/>
    </location>
</feature>
<dbReference type="EMBL" id="RKQK01000004">
    <property type="protein sequence ID" value="RPE64845.1"/>
    <property type="molecule type" value="Genomic_DNA"/>
</dbReference>
<dbReference type="AlphaFoldDB" id="A0A3N4U908"/>
<protein>
    <submittedName>
        <fullName evidence="3">Porin-like protein</fullName>
    </submittedName>
</protein>
<dbReference type="RefSeq" id="WP_170162760.1">
    <property type="nucleotide sequence ID" value="NZ_RKQK01000004.1"/>
</dbReference>
<dbReference type="InterPro" id="IPR033900">
    <property type="entry name" value="Gram_neg_porin_domain"/>
</dbReference>
<dbReference type="Pfam" id="PF13609">
    <property type="entry name" value="Porin_4"/>
    <property type="match status" value="1"/>
</dbReference>